<evidence type="ECO:0000256" key="6">
    <source>
        <dbReference type="ARBA" id="ARBA00023242"/>
    </source>
</evidence>
<dbReference type="Gene3D" id="1.10.10.10">
    <property type="entry name" value="Winged helix-like DNA-binding domain superfamily/Winged helix DNA-binding domain"/>
    <property type="match status" value="1"/>
</dbReference>
<keyword evidence="6 7" id="KW-0539">Nucleus</keyword>
<dbReference type="InterPro" id="IPR015648">
    <property type="entry name" value="Transcrpt_fac_DP"/>
</dbReference>
<evidence type="ECO:0000256" key="7">
    <source>
        <dbReference type="RuleBase" id="RU003796"/>
    </source>
</evidence>
<evidence type="ECO:0000313" key="11">
    <source>
        <dbReference type="EMBL" id="GBP76718.1"/>
    </source>
</evidence>
<dbReference type="GO" id="GO:0005634">
    <property type="term" value="C:nucleus"/>
    <property type="evidence" value="ECO:0007669"/>
    <property type="project" value="UniProtKB-SubCell"/>
</dbReference>
<evidence type="ECO:0000256" key="2">
    <source>
        <dbReference type="ARBA" id="ARBA00010940"/>
    </source>
</evidence>
<accession>A0A4C1YKS1</accession>
<comment type="caution">
    <text evidence="11">The sequence shown here is derived from an EMBL/GenBank/DDBJ whole genome shotgun (WGS) entry which is preliminary data.</text>
</comment>
<organism evidence="11 12">
    <name type="scientific">Eumeta variegata</name>
    <name type="common">Bagworm moth</name>
    <name type="synonym">Eumeta japonica</name>
    <dbReference type="NCBI Taxonomy" id="151549"/>
    <lineage>
        <taxon>Eukaryota</taxon>
        <taxon>Metazoa</taxon>
        <taxon>Ecdysozoa</taxon>
        <taxon>Arthropoda</taxon>
        <taxon>Hexapoda</taxon>
        <taxon>Insecta</taxon>
        <taxon>Pterygota</taxon>
        <taxon>Neoptera</taxon>
        <taxon>Endopterygota</taxon>
        <taxon>Lepidoptera</taxon>
        <taxon>Glossata</taxon>
        <taxon>Ditrysia</taxon>
        <taxon>Tineoidea</taxon>
        <taxon>Psychidae</taxon>
        <taxon>Oiketicinae</taxon>
        <taxon>Eumeta</taxon>
    </lineage>
</organism>
<dbReference type="Gene3D" id="3.30.420.10">
    <property type="entry name" value="Ribonuclease H-like superfamily/Ribonuclease H"/>
    <property type="match status" value="1"/>
</dbReference>
<feature type="compositionally biased region" description="Pro residues" evidence="9">
    <location>
        <begin position="134"/>
        <end position="152"/>
    </location>
</feature>
<dbReference type="InterPro" id="IPR003316">
    <property type="entry name" value="E2F_WHTH_DNA-bd_dom"/>
</dbReference>
<evidence type="ECO:0000259" key="10">
    <source>
        <dbReference type="SMART" id="SM01372"/>
    </source>
</evidence>
<dbReference type="GO" id="GO:0000977">
    <property type="term" value="F:RNA polymerase II transcription regulatory region sequence-specific DNA binding"/>
    <property type="evidence" value="ECO:0007669"/>
    <property type="project" value="TreeGrafter"/>
</dbReference>
<name>A0A4C1YKS1_EUMVA</name>
<dbReference type="EMBL" id="BGZK01001300">
    <property type="protein sequence ID" value="GBP76718.1"/>
    <property type="molecule type" value="Genomic_DNA"/>
</dbReference>
<evidence type="ECO:0000313" key="12">
    <source>
        <dbReference type="Proteomes" id="UP000299102"/>
    </source>
</evidence>
<dbReference type="InterPro" id="IPR036388">
    <property type="entry name" value="WH-like_DNA-bd_sf"/>
</dbReference>
<dbReference type="OrthoDB" id="552115at2759"/>
<dbReference type="GO" id="GO:0000981">
    <property type="term" value="F:DNA-binding transcription factor activity, RNA polymerase II-specific"/>
    <property type="evidence" value="ECO:0007669"/>
    <property type="project" value="TreeGrafter"/>
</dbReference>
<dbReference type="InterPro" id="IPR036397">
    <property type="entry name" value="RNaseH_sf"/>
</dbReference>
<sequence>MSQKNNTVNFLIHDTNGQPQMVKVVQNTAKQPPTAQIKINNALKVIKVPNTSDGSQKPAVYRAVKVTNIKGASKLVQVPIHTLAQLQKSSGEALIQSSSQEQKVQAQNIQEVIQTVPELVPIPARHTTVVSTTPTPPPAPPAPPSNSKPQLPPIMSNAPRKRFDDSPVPEYTTKRRKHADKVGKGLRHFSMKVCEKVRNKGFTSYNEVADELVEEFAAGIHGTADSQQYDQKNIRRRVYDALNVLMAMNIISKEKKEIRWLGLPTNSIQECNTLEKEKQSRLEKIQKKSQQLNELLLQKVPKLILAMGKLTNVSHFVSSKYAKLSVINFIALVIMIISSRSVKDFFPYREMWFQQDGCPAHYARPFENISMKSFPEGGSDGLVQSRPGRSPDLNPLYFFYWGAVKEKCLDKGECTEKDLEKAKSMVPKSLESYVEQMGRGVSTKLTDILEELSDVDDDTEERLDPEEAAAEGSELEDEPEPLERADGADYSDDSDDLDV</sequence>
<keyword evidence="8" id="KW-0175">Coiled coil</keyword>
<reference evidence="11 12" key="1">
    <citation type="journal article" date="2019" name="Commun. Biol.">
        <title>The bagworm genome reveals a unique fibroin gene that provides high tensile strength.</title>
        <authorList>
            <person name="Kono N."/>
            <person name="Nakamura H."/>
            <person name="Ohtoshi R."/>
            <person name="Tomita M."/>
            <person name="Numata K."/>
            <person name="Arakawa K."/>
        </authorList>
    </citation>
    <scope>NUCLEOTIDE SEQUENCE [LARGE SCALE GENOMIC DNA]</scope>
</reference>
<evidence type="ECO:0000256" key="4">
    <source>
        <dbReference type="ARBA" id="ARBA00023125"/>
    </source>
</evidence>
<feature type="compositionally biased region" description="Acidic residues" evidence="9">
    <location>
        <begin position="451"/>
        <end position="480"/>
    </location>
</feature>
<keyword evidence="5 7" id="KW-0804">Transcription</keyword>
<dbReference type="GO" id="GO:0051726">
    <property type="term" value="P:regulation of cell cycle"/>
    <property type="evidence" value="ECO:0007669"/>
    <property type="project" value="InterPro"/>
</dbReference>
<feature type="region of interest" description="Disordered" evidence="9">
    <location>
        <begin position="451"/>
        <end position="499"/>
    </location>
</feature>
<proteinExistence type="inferred from homology"/>
<dbReference type="SUPFAM" id="SSF46785">
    <property type="entry name" value="Winged helix' DNA-binding domain"/>
    <property type="match status" value="1"/>
</dbReference>
<evidence type="ECO:0000256" key="9">
    <source>
        <dbReference type="SAM" id="MobiDB-lite"/>
    </source>
</evidence>
<keyword evidence="4 7" id="KW-0238">DNA-binding</keyword>
<dbReference type="PANTHER" id="PTHR12548:SF9">
    <property type="entry name" value="TRANSCRIPTION FACTOR DP"/>
    <property type="match status" value="1"/>
</dbReference>
<feature type="region of interest" description="Disordered" evidence="9">
    <location>
        <begin position="128"/>
        <end position="182"/>
    </location>
</feature>
<dbReference type="AlphaFoldDB" id="A0A4C1YKS1"/>
<feature type="coiled-coil region" evidence="8">
    <location>
        <begin position="268"/>
        <end position="295"/>
    </location>
</feature>
<dbReference type="InterPro" id="IPR036390">
    <property type="entry name" value="WH_DNA-bd_sf"/>
</dbReference>
<feature type="domain" description="E2F/DP family winged-helix DNA-binding" evidence="10">
    <location>
        <begin position="181"/>
        <end position="262"/>
    </location>
</feature>
<dbReference type="STRING" id="151549.A0A4C1YKS1"/>
<comment type="similarity">
    <text evidence="2 7">Belongs to the E2F/DP family.</text>
</comment>
<keyword evidence="3 7" id="KW-0805">Transcription regulation</keyword>
<feature type="compositionally biased region" description="Acidic residues" evidence="9">
    <location>
        <begin position="489"/>
        <end position="499"/>
    </location>
</feature>
<dbReference type="FunFam" id="1.10.10.10:FF:000047">
    <property type="entry name" value="Transcription factor"/>
    <property type="match status" value="1"/>
</dbReference>
<dbReference type="SMART" id="SM01372">
    <property type="entry name" value="E2F_TDP"/>
    <property type="match status" value="1"/>
</dbReference>
<dbReference type="Pfam" id="PF02319">
    <property type="entry name" value="WHD_E2F_TDP"/>
    <property type="match status" value="1"/>
</dbReference>
<dbReference type="GO" id="GO:0005667">
    <property type="term" value="C:transcription regulator complex"/>
    <property type="evidence" value="ECO:0007669"/>
    <property type="project" value="InterPro"/>
</dbReference>
<keyword evidence="12" id="KW-1185">Reference proteome</keyword>
<dbReference type="Proteomes" id="UP000299102">
    <property type="component" value="Unassembled WGS sequence"/>
</dbReference>
<evidence type="ECO:0000256" key="1">
    <source>
        <dbReference type="ARBA" id="ARBA00004123"/>
    </source>
</evidence>
<evidence type="ECO:0000256" key="3">
    <source>
        <dbReference type="ARBA" id="ARBA00023015"/>
    </source>
</evidence>
<evidence type="ECO:0000256" key="5">
    <source>
        <dbReference type="ARBA" id="ARBA00023163"/>
    </source>
</evidence>
<gene>
    <name evidence="11" type="primary">TFDP1</name>
    <name evidence="11" type="ORF">EVAR_52453_1</name>
</gene>
<evidence type="ECO:0000256" key="8">
    <source>
        <dbReference type="SAM" id="Coils"/>
    </source>
</evidence>
<dbReference type="PANTHER" id="PTHR12548">
    <property type="entry name" value="TRANSCRIPTION FACTOR DP"/>
    <property type="match status" value="1"/>
</dbReference>
<comment type="subcellular location">
    <subcellularLocation>
        <location evidence="1 7">Nucleus</location>
    </subcellularLocation>
</comment>
<protein>
    <submittedName>
        <fullName evidence="11">Transcription factor Dp-1</fullName>
    </submittedName>
</protein>